<accession>A0A5K3FM92</accession>
<organism evidence="2">
    <name type="scientific">Mesocestoides corti</name>
    <name type="common">Flatworm</name>
    <dbReference type="NCBI Taxonomy" id="53468"/>
    <lineage>
        <taxon>Eukaryota</taxon>
        <taxon>Metazoa</taxon>
        <taxon>Spiralia</taxon>
        <taxon>Lophotrochozoa</taxon>
        <taxon>Platyhelminthes</taxon>
        <taxon>Cestoda</taxon>
        <taxon>Eucestoda</taxon>
        <taxon>Cyclophyllidea</taxon>
        <taxon>Mesocestoididae</taxon>
        <taxon>Mesocestoides</taxon>
    </lineage>
</organism>
<dbReference type="Pfam" id="PF00188">
    <property type="entry name" value="CAP"/>
    <property type="match status" value="1"/>
</dbReference>
<dbReference type="InterPro" id="IPR014044">
    <property type="entry name" value="CAP_dom"/>
</dbReference>
<dbReference type="AlphaFoldDB" id="A0A5K3FM92"/>
<dbReference type="InterPro" id="IPR035940">
    <property type="entry name" value="CAP_sf"/>
</dbReference>
<protein>
    <submittedName>
        <fullName evidence="2">SCP domain-containing protein</fullName>
    </submittedName>
</protein>
<name>A0A5K3FM92_MESCO</name>
<dbReference type="SUPFAM" id="SSF55797">
    <property type="entry name" value="PR-1-like"/>
    <property type="match status" value="1"/>
</dbReference>
<dbReference type="PANTHER" id="PTHR10334">
    <property type="entry name" value="CYSTEINE-RICH SECRETORY PROTEIN-RELATED"/>
    <property type="match status" value="1"/>
</dbReference>
<reference evidence="2" key="1">
    <citation type="submission" date="2019-11" db="UniProtKB">
        <authorList>
            <consortium name="WormBaseParasite"/>
        </authorList>
    </citation>
    <scope>IDENTIFICATION</scope>
</reference>
<dbReference type="WBParaSite" id="MCU_009433-RA">
    <property type="protein sequence ID" value="MCU_009433-RA"/>
    <property type="gene ID" value="MCU_009433"/>
</dbReference>
<feature type="domain" description="SCP" evidence="1">
    <location>
        <begin position="13"/>
        <end position="158"/>
    </location>
</feature>
<proteinExistence type="predicted"/>
<dbReference type="SMART" id="SM00198">
    <property type="entry name" value="SCP"/>
    <property type="match status" value="1"/>
</dbReference>
<dbReference type="Gene3D" id="3.40.33.10">
    <property type="entry name" value="CAP"/>
    <property type="match status" value="1"/>
</dbReference>
<dbReference type="InterPro" id="IPR001283">
    <property type="entry name" value="CRISP-related"/>
</dbReference>
<evidence type="ECO:0000259" key="1">
    <source>
        <dbReference type="SMART" id="SM00198"/>
    </source>
</evidence>
<sequence length="231" mass="26605">MISHVLAQAPTQAERDAILKVHHSVRENVQPPASNMEMMEYSLSLEKLAVDWVKLCRFEYPNLNIYPKYRGVGQLLTLIGGSKPELVDAAHTWYDQGKTYHFANNTCEDYCGGYLQMVWAKSVRLGCAMMRCDHVKPSWSKPVYIVTCLYRPGALRVNDGEIIGIGSDHDQRVARFQGDRDHAKYAVQGHVQFASEERDSADVQDILLWLPLRQRRNRQLRVDEERWNIDT</sequence>
<evidence type="ECO:0000313" key="2">
    <source>
        <dbReference type="WBParaSite" id="MCU_009433-RA"/>
    </source>
</evidence>
<dbReference type="PRINTS" id="PR00837">
    <property type="entry name" value="V5TPXLIKE"/>
</dbReference>